<dbReference type="EMBL" id="RJKL01000001">
    <property type="protein sequence ID" value="ROP33181.1"/>
    <property type="molecule type" value="Genomic_DNA"/>
</dbReference>
<dbReference type="Proteomes" id="UP000271683">
    <property type="component" value="Unassembled WGS sequence"/>
</dbReference>
<feature type="signal peptide" evidence="2">
    <location>
        <begin position="1"/>
        <end position="20"/>
    </location>
</feature>
<dbReference type="AlphaFoldDB" id="A0A3N1GSE9"/>
<keyword evidence="2" id="KW-0732">Signal</keyword>
<evidence type="ECO:0000313" key="4">
    <source>
        <dbReference type="Proteomes" id="UP000271683"/>
    </source>
</evidence>
<evidence type="ECO:0000313" key="3">
    <source>
        <dbReference type="EMBL" id="ROP33181.1"/>
    </source>
</evidence>
<reference evidence="3 4" key="1">
    <citation type="submission" date="2018-11" db="EMBL/GenBank/DDBJ databases">
        <title>Sequencing the genomes of 1000 actinobacteria strains.</title>
        <authorList>
            <person name="Klenk H.-P."/>
        </authorList>
    </citation>
    <scope>NUCLEOTIDE SEQUENCE [LARGE SCALE GENOMIC DNA]</scope>
    <source>
        <strain evidence="3 4">DSM 43634</strain>
    </source>
</reference>
<evidence type="ECO:0000256" key="2">
    <source>
        <dbReference type="SAM" id="SignalP"/>
    </source>
</evidence>
<feature type="chain" id="PRO_5038720379" evidence="2">
    <location>
        <begin position="21"/>
        <end position="210"/>
    </location>
</feature>
<sequence>MTRRMSSRKVALSAAFLALAAGGTAACDASSDDDLDSWGSAYSSDSGGYSADSGGGSSNVGNSRSGGASSSGANSSTAGSSSDLSSSDGSDSGVDGSDSDDSGSGDGSDGSGYDEVFYCADESGEVVDEENCDDPSSSSPYFLWHSPNYVRGLPLGTYLDGGDYFPAGDRTARRSFNLPVTGKVGNGTVKTNVVGRGSGGSGMSTGISGG</sequence>
<proteinExistence type="predicted"/>
<protein>
    <submittedName>
        <fullName evidence="3">Uncharacterized protein</fullName>
    </submittedName>
</protein>
<feature type="compositionally biased region" description="Low complexity" evidence="1">
    <location>
        <begin position="37"/>
        <end position="52"/>
    </location>
</feature>
<name>A0A3N1GSE9_9ACTN</name>
<feature type="compositionally biased region" description="Low complexity" evidence="1">
    <location>
        <begin position="59"/>
        <end position="96"/>
    </location>
</feature>
<feature type="region of interest" description="Disordered" evidence="1">
    <location>
        <begin position="26"/>
        <end position="120"/>
    </location>
</feature>
<evidence type="ECO:0000256" key="1">
    <source>
        <dbReference type="SAM" id="MobiDB-lite"/>
    </source>
</evidence>
<organism evidence="3 4">
    <name type="scientific">Couchioplanes caeruleus</name>
    <dbReference type="NCBI Taxonomy" id="56438"/>
    <lineage>
        <taxon>Bacteria</taxon>
        <taxon>Bacillati</taxon>
        <taxon>Actinomycetota</taxon>
        <taxon>Actinomycetes</taxon>
        <taxon>Micromonosporales</taxon>
        <taxon>Micromonosporaceae</taxon>
        <taxon>Couchioplanes</taxon>
    </lineage>
</organism>
<dbReference type="PROSITE" id="PS51257">
    <property type="entry name" value="PROKAR_LIPOPROTEIN"/>
    <property type="match status" value="1"/>
</dbReference>
<accession>A0A3N1GSE9</accession>
<comment type="caution">
    <text evidence="3">The sequence shown here is derived from an EMBL/GenBank/DDBJ whole genome shotgun (WGS) entry which is preliminary data.</text>
</comment>
<gene>
    <name evidence="3" type="ORF">EDD30_6150</name>
</gene>